<feature type="transmembrane region" description="Helical" evidence="1">
    <location>
        <begin position="126"/>
        <end position="146"/>
    </location>
</feature>
<dbReference type="GO" id="GO:0008237">
    <property type="term" value="F:metallopeptidase activity"/>
    <property type="evidence" value="ECO:0007669"/>
    <property type="project" value="UniProtKB-KW"/>
</dbReference>
<feature type="transmembrane region" description="Helical" evidence="1">
    <location>
        <begin position="152"/>
        <end position="172"/>
    </location>
</feature>
<dbReference type="Pfam" id="PF02517">
    <property type="entry name" value="Rce1-like"/>
    <property type="match status" value="1"/>
</dbReference>
<protein>
    <submittedName>
        <fullName evidence="3">CPBP family intramembrane metalloprotease</fullName>
    </submittedName>
</protein>
<reference evidence="4" key="1">
    <citation type="submission" date="2018-11" db="EMBL/GenBank/DDBJ databases">
        <title>Complete genome sequence of Paenibacillus sp. ML311-T8.</title>
        <authorList>
            <person name="Nam Y.-D."/>
            <person name="Kang J."/>
            <person name="Chung W.-H."/>
            <person name="Park Y.S."/>
        </authorList>
    </citation>
    <scope>NUCLEOTIDE SEQUENCE [LARGE SCALE GENOMIC DNA]</scope>
    <source>
        <strain evidence="4">ML311-T8</strain>
    </source>
</reference>
<dbReference type="GO" id="GO:0080120">
    <property type="term" value="P:CAAX-box protein maturation"/>
    <property type="evidence" value="ECO:0007669"/>
    <property type="project" value="UniProtKB-ARBA"/>
</dbReference>
<sequence length="239" mass="27342">MLVNHILVGLVLIGMPVTAILEFKRINNAVGSFVREKLYYKIFFLYWTITLLFILFSSFDSTLSITSISENLTIVRIALIVSLVYLTFDQFLPIVLIFFSRKMRQLTAKTFSLVPMHPVTFREKKVFWIVPITVGICEEIIFRGYLFQYFQASPYGLSAALSLLLVSLLFGIGHFQQGMSGIIMTIFLGLFLGSIYLLTGSLILPILIHIIFDAKILFIPWVLQRNQKSDEEIVLLDKI</sequence>
<dbReference type="GO" id="GO:0006508">
    <property type="term" value="P:proteolysis"/>
    <property type="evidence" value="ECO:0007669"/>
    <property type="project" value="UniProtKB-KW"/>
</dbReference>
<accession>A0A6B8RNZ5</accession>
<dbReference type="EMBL" id="CP034235">
    <property type="protein sequence ID" value="QGQ97038.1"/>
    <property type="molecule type" value="Genomic_DNA"/>
</dbReference>
<evidence type="ECO:0000256" key="1">
    <source>
        <dbReference type="SAM" id="Phobius"/>
    </source>
</evidence>
<keyword evidence="4" id="KW-1185">Reference proteome</keyword>
<name>A0A6B8RNZ5_9BACL</name>
<keyword evidence="3" id="KW-0645">Protease</keyword>
<feature type="domain" description="CAAX prenyl protease 2/Lysostaphin resistance protein A-like" evidence="2">
    <location>
        <begin position="127"/>
        <end position="214"/>
    </location>
</feature>
<dbReference type="AlphaFoldDB" id="A0A6B8RNZ5"/>
<evidence type="ECO:0000313" key="3">
    <source>
        <dbReference type="EMBL" id="QGQ97038.1"/>
    </source>
</evidence>
<dbReference type="InterPro" id="IPR003675">
    <property type="entry name" value="Rce1/LyrA-like_dom"/>
</dbReference>
<evidence type="ECO:0000259" key="2">
    <source>
        <dbReference type="Pfam" id="PF02517"/>
    </source>
</evidence>
<dbReference type="KEGG" id="ppsc:EHS13_20185"/>
<keyword evidence="1" id="KW-1133">Transmembrane helix</keyword>
<feature type="transmembrane region" description="Helical" evidence="1">
    <location>
        <begin position="6"/>
        <end position="26"/>
    </location>
</feature>
<proteinExistence type="predicted"/>
<dbReference type="GO" id="GO:0004175">
    <property type="term" value="F:endopeptidase activity"/>
    <property type="evidence" value="ECO:0007669"/>
    <property type="project" value="UniProtKB-ARBA"/>
</dbReference>
<keyword evidence="1" id="KW-0812">Transmembrane</keyword>
<organism evidence="3 4">
    <name type="scientific">Paenibacillus psychroresistens</name>
    <dbReference type="NCBI Taxonomy" id="1778678"/>
    <lineage>
        <taxon>Bacteria</taxon>
        <taxon>Bacillati</taxon>
        <taxon>Bacillota</taxon>
        <taxon>Bacilli</taxon>
        <taxon>Bacillales</taxon>
        <taxon>Paenibacillaceae</taxon>
        <taxon>Paenibacillus</taxon>
    </lineage>
</organism>
<dbReference type="Proteomes" id="UP000426246">
    <property type="component" value="Chromosome"/>
</dbReference>
<keyword evidence="3" id="KW-0378">Hydrolase</keyword>
<keyword evidence="3" id="KW-0482">Metalloprotease</keyword>
<feature type="transmembrane region" description="Helical" evidence="1">
    <location>
        <begin position="77"/>
        <end position="99"/>
    </location>
</feature>
<keyword evidence="1" id="KW-0472">Membrane</keyword>
<evidence type="ECO:0000313" key="4">
    <source>
        <dbReference type="Proteomes" id="UP000426246"/>
    </source>
</evidence>
<feature type="transmembrane region" description="Helical" evidence="1">
    <location>
        <begin position="179"/>
        <end position="197"/>
    </location>
</feature>
<feature type="transmembrane region" description="Helical" evidence="1">
    <location>
        <begin position="38"/>
        <end position="57"/>
    </location>
</feature>
<dbReference type="OrthoDB" id="2583547at2"/>
<gene>
    <name evidence="3" type="ORF">EHS13_20185</name>
</gene>
<dbReference type="RefSeq" id="WP_155702138.1">
    <property type="nucleotide sequence ID" value="NZ_CP034235.1"/>
</dbReference>